<reference evidence="1 2" key="1">
    <citation type="submission" date="2023-03" db="EMBL/GenBank/DDBJ databases">
        <title>WGS of Gossypium arboreum.</title>
        <authorList>
            <person name="Yu D."/>
        </authorList>
    </citation>
    <scope>NUCLEOTIDE SEQUENCE [LARGE SCALE GENOMIC DNA]</scope>
    <source>
        <tissue evidence="1">Leaf</tissue>
    </source>
</reference>
<keyword evidence="2" id="KW-1185">Reference proteome</keyword>
<name>A0ABR0QLP4_GOSAR</name>
<gene>
    <name evidence="1" type="ORF">PVK06_009146</name>
</gene>
<dbReference type="EMBL" id="JARKNE010000003">
    <property type="protein sequence ID" value="KAK5840256.1"/>
    <property type="molecule type" value="Genomic_DNA"/>
</dbReference>
<evidence type="ECO:0000313" key="1">
    <source>
        <dbReference type="EMBL" id="KAK5840256.1"/>
    </source>
</evidence>
<comment type="caution">
    <text evidence="1">The sequence shown here is derived from an EMBL/GenBank/DDBJ whole genome shotgun (WGS) entry which is preliminary data.</text>
</comment>
<sequence>MNKWRKLDSLGYEREFDLNQIHFRGIRASRSRGIKRSTYVELVPSVAVRISSSYPFARGYFHFGVNNVIYIHYDGNDVANNNDLAGNDALNRPNENNNVEEE</sequence>
<proteinExistence type="predicted"/>
<accession>A0ABR0QLP4</accession>
<dbReference type="Proteomes" id="UP001358586">
    <property type="component" value="Chromosome 3"/>
</dbReference>
<evidence type="ECO:0000313" key="2">
    <source>
        <dbReference type="Proteomes" id="UP001358586"/>
    </source>
</evidence>
<protein>
    <submittedName>
        <fullName evidence="1">Uncharacterized protein</fullName>
    </submittedName>
</protein>
<organism evidence="1 2">
    <name type="scientific">Gossypium arboreum</name>
    <name type="common">Tree cotton</name>
    <name type="synonym">Gossypium nanking</name>
    <dbReference type="NCBI Taxonomy" id="29729"/>
    <lineage>
        <taxon>Eukaryota</taxon>
        <taxon>Viridiplantae</taxon>
        <taxon>Streptophyta</taxon>
        <taxon>Embryophyta</taxon>
        <taxon>Tracheophyta</taxon>
        <taxon>Spermatophyta</taxon>
        <taxon>Magnoliopsida</taxon>
        <taxon>eudicotyledons</taxon>
        <taxon>Gunneridae</taxon>
        <taxon>Pentapetalae</taxon>
        <taxon>rosids</taxon>
        <taxon>malvids</taxon>
        <taxon>Malvales</taxon>
        <taxon>Malvaceae</taxon>
        <taxon>Malvoideae</taxon>
        <taxon>Gossypium</taxon>
    </lineage>
</organism>